<name>A0A6L6GFN6_9GAMM</name>
<dbReference type="RefSeq" id="WP_171501295.1">
    <property type="nucleotide sequence ID" value="NZ_JAXHPE010000027.1"/>
</dbReference>
<proteinExistence type="predicted"/>
<evidence type="ECO:0000313" key="1">
    <source>
        <dbReference type="EMBL" id="MDY6487239.1"/>
    </source>
</evidence>
<reference evidence="3 4" key="1">
    <citation type="submission" date="2019-11" db="EMBL/GenBank/DDBJ databases">
        <authorList>
            <person name="An D."/>
        </authorList>
    </citation>
    <scope>NUCLEOTIDE SEQUENCE [LARGE SCALE GENOMIC DNA]</scope>
    <source>
        <strain evidence="3 4">YIM 103518</strain>
    </source>
</reference>
<organism evidence="3 4">
    <name type="scientific">Acinetobacter faecalis</name>
    <dbReference type="NCBI Taxonomy" id="2665161"/>
    <lineage>
        <taxon>Bacteria</taxon>
        <taxon>Pseudomonadati</taxon>
        <taxon>Pseudomonadota</taxon>
        <taxon>Gammaproteobacteria</taxon>
        <taxon>Moraxellales</taxon>
        <taxon>Moraxellaceae</taxon>
        <taxon>Acinetobacter</taxon>
    </lineage>
</organism>
<dbReference type="EMBL" id="JAXHPO010000027">
    <property type="protein sequence ID" value="MDY6550576.1"/>
    <property type="molecule type" value="Genomic_DNA"/>
</dbReference>
<evidence type="ECO:0000313" key="4">
    <source>
        <dbReference type="Proteomes" id="UP000473854"/>
    </source>
</evidence>
<dbReference type="Proteomes" id="UP000473854">
    <property type="component" value="Unassembled WGS sequence"/>
</dbReference>
<comment type="caution">
    <text evidence="3">The sequence shown here is derived from an EMBL/GenBank/DDBJ whole genome shotgun (WGS) entry which is preliminary data.</text>
</comment>
<dbReference type="Proteomes" id="UP001278995">
    <property type="component" value="Unassembled WGS sequence"/>
</dbReference>
<evidence type="ECO:0000313" key="5">
    <source>
        <dbReference type="Proteomes" id="UP001278995"/>
    </source>
</evidence>
<reference evidence="2 6" key="4">
    <citation type="journal article" date="2024" name="Syst. Appl. Microbiol.">
        <title>Evidence for the occurrence of Acinetobacter faecalis in cattle feces and its emended description.</title>
        <authorList>
            <person name="Kyselkova M."/>
            <person name="Xanthopoulou K."/>
            <person name="Shestivska V."/>
            <person name="Spanelova P."/>
            <person name="Maixnerova M."/>
            <person name="Higgins P.G."/>
            <person name="Nemec A."/>
        </authorList>
    </citation>
    <scope>NUCLEOTIDE SEQUENCE [LARGE SCALE GENOMIC DNA]</scope>
    <source>
        <strain evidence="2 6">ANC 7225</strain>
    </source>
</reference>
<gene>
    <name evidence="3" type="ORF">GIX10_08205</name>
    <name evidence="2" type="ORF">SKM48_07380</name>
    <name evidence="1" type="ORF">SKM51_08555</name>
</gene>
<dbReference type="AlphaFoldDB" id="A0A6L6GFN6"/>
<dbReference type="Proteomes" id="UP001284094">
    <property type="component" value="Unassembled WGS sequence"/>
</dbReference>
<evidence type="ECO:0008006" key="7">
    <source>
        <dbReference type="Google" id="ProtNLM"/>
    </source>
</evidence>
<keyword evidence="6" id="KW-1185">Reference proteome</keyword>
<sequence length="120" mass="14450">MNYLLEQSRDAWINAFFTGNYEVLAQYEDENFKVIYEQDGRIETNSVRYERIAHAVQNGVWKPRNPDVEFEEFEYNNDLNQCTVLIGLEQGKTMIQENWIFDGRWKITELRFLKKKLEES</sequence>
<dbReference type="EMBL" id="WLYL01000022">
    <property type="protein sequence ID" value="MTD11410.1"/>
    <property type="molecule type" value="Genomic_DNA"/>
</dbReference>
<evidence type="ECO:0000313" key="3">
    <source>
        <dbReference type="EMBL" id="MTD11410.1"/>
    </source>
</evidence>
<dbReference type="EMBL" id="JAXHPL010000043">
    <property type="protein sequence ID" value="MDY6487239.1"/>
    <property type="molecule type" value="Genomic_DNA"/>
</dbReference>
<protein>
    <recommendedName>
        <fullName evidence="7">Nuclear transport factor 2 family protein</fullName>
    </recommendedName>
</protein>
<accession>A0A6L6GFN6</accession>
<reference evidence="1 5" key="2">
    <citation type="submission" date="2023-11" db="EMBL/GenBank/DDBJ databases">
        <title>The common occurrence of Acinetobacte faecalis in cattle feces and its emended description.</title>
        <authorList>
            <person name="Kyselkova M."/>
            <person name="Xanthopoulou K."/>
            <person name="Shestivska V."/>
            <person name="Spanelova P."/>
            <person name="Maixnerova M."/>
            <person name="Higgins P.G."/>
            <person name="Nemec A."/>
        </authorList>
    </citation>
    <scope>NUCLEOTIDE SEQUENCE [LARGE SCALE GENOMIC DNA]</scope>
    <source>
        <strain evidence="1 5">ANC 7483</strain>
    </source>
</reference>
<reference evidence="2" key="3">
    <citation type="submission" date="2023-11" db="EMBL/GenBank/DDBJ databases">
        <authorList>
            <person name="Kyselkova M."/>
            <person name="Xanthopoulou K."/>
            <person name="Shestivska V."/>
            <person name="Spanelova P."/>
            <person name="Maixnerova M."/>
            <person name="Higgins P.G."/>
            <person name="Nemec A."/>
        </authorList>
    </citation>
    <scope>NUCLEOTIDE SEQUENCE</scope>
    <source>
        <strain evidence="2">ANC 7225</strain>
    </source>
</reference>
<evidence type="ECO:0000313" key="6">
    <source>
        <dbReference type="Proteomes" id="UP001284094"/>
    </source>
</evidence>
<evidence type="ECO:0000313" key="2">
    <source>
        <dbReference type="EMBL" id="MDY6550576.1"/>
    </source>
</evidence>